<protein>
    <submittedName>
        <fullName evidence="2">Uncharacterized protein</fullName>
    </submittedName>
</protein>
<organism evidence="2 3">
    <name type="scientific">Streptomyces viridosporus (strain ATCC 14672 / DSM 40746 / JCM 4963 / KCTC 9882 / NRRL B-12104 / FH 1290)</name>
    <name type="common">Streptomyces ghanaensis</name>
    <dbReference type="NCBI Taxonomy" id="566461"/>
    <lineage>
        <taxon>Bacteria</taxon>
        <taxon>Bacillati</taxon>
        <taxon>Actinomycetota</taxon>
        <taxon>Actinomycetes</taxon>
        <taxon>Kitasatosporales</taxon>
        <taxon>Streptomycetaceae</taxon>
        <taxon>Streptomyces</taxon>
    </lineage>
</organism>
<accession>D5ZVI7</accession>
<evidence type="ECO:0000313" key="3">
    <source>
        <dbReference type="Proteomes" id="UP000003824"/>
    </source>
</evidence>
<feature type="region of interest" description="Disordered" evidence="1">
    <location>
        <begin position="1"/>
        <end position="45"/>
    </location>
</feature>
<proteinExistence type="predicted"/>
<evidence type="ECO:0000256" key="1">
    <source>
        <dbReference type="SAM" id="MobiDB-lite"/>
    </source>
</evidence>
<dbReference type="AlphaFoldDB" id="D5ZVI7"/>
<name>D5ZVI7_STRV1</name>
<evidence type="ECO:0000313" key="2">
    <source>
        <dbReference type="EMBL" id="EFE64982.2"/>
    </source>
</evidence>
<gene>
    <name evidence="2" type="ORF">SSFG_00236</name>
</gene>
<feature type="compositionally biased region" description="Polar residues" evidence="1">
    <location>
        <begin position="1"/>
        <end position="13"/>
    </location>
</feature>
<dbReference type="EMBL" id="DS999641">
    <property type="protein sequence ID" value="EFE64982.2"/>
    <property type="molecule type" value="Genomic_DNA"/>
</dbReference>
<dbReference type="Proteomes" id="UP000003824">
    <property type="component" value="Unassembled WGS sequence"/>
</dbReference>
<sequence>MTTTLSRAGTVNRRQGEWCPMRHQRRRTGPRHRHRLMTPPNTAFR</sequence>
<feature type="compositionally biased region" description="Basic residues" evidence="1">
    <location>
        <begin position="22"/>
        <end position="36"/>
    </location>
</feature>
<reference evidence="3" key="1">
    <citation type="submission" date="2008-12" db="EMBL/GenBank/DDBJ databases">
        <title>Annotation of Streptomyces ghanaensis ATCC 14672.</title>
        <authorList>
            <consortium name="The Broad Institute Genome Sequencing Platform"/>
            <consortium name="Broad Institute Microbial Sequencing Center"/>
            <person name="Fischbach M."/>
            <person name="Ward D."/>
            <person name="Young S."/>
            <person name="Kodira C.D."/>
            <person name="Zeng Q."/>
            <person name="Koehrsen M."/>
            <person name="Godfrey P."/>
            <person name="Alvarado L."/>
            <person name="Berlin A.M."/>
            <person name="Borenstein D."/>
            <person name="Chen Z."/>
            <person name="Engels R."/>
            <person name="Freedman E."/>
            <person name="Gellesch M."/>
            <person name="Goldberg J."/>
            <person name="Griggs A."/>
            <person name="Gujja S."/>
            <person name="Heiman D.I."/>
            <person name="Hepburn T.A."/>
            <person name="Howarth C."/>
            <person name="Jen D."/>
            <person name="Larson L."/>
            <person name="Lewis B."/>
            <person name="Mehta T."/>
            <person name="Park D."/>
            <person name="Pearson M."/>
            <person name="Roberts A."/>
            <person name="Saif S."/>
            <person name="Shea T.D."/>
            <person name="Shenoy N."/>
            <person name="Sisk P."/>
            <person name="Stolte C."/>
            <person name="Sykes S.N."/>
            <person name="Walk T."/>
            <person name="White J."/>
            <person name="Yandava C."/>
            <person name="Straight P."/>
            <person name="Clardy J."/>
            <person name="Hung D."/>
            <person name="Kolter R."/>
            <person name="Mekalanos J."/>
            <person name="Walker S."/>
            <person name="Walsh C.T."/>
            <person name="Wieland B.L.C."/>
            <person name="Ilzarbe M."/>
            <person name="Galagan J."/>
            <person name="Nusbaum C."/>
            <person name="Birren B."/>
        </authorList>
    </citation>
    <scope>NUCLEOTIDE SEQUENCE [LARGE SCALE GENOMIC DNA]</scope>
    <source>
        <strain evidence="3">ATCC 14672 / DSM 40746 / JCM 4963 / KCTC 9882 / NRRL B-12104 / FH 1290</strain>
    </source>
</reference>